<name>A0A396SIJ9_9BACL</name>
<evidence type="ECO:0008006" key="3">
    <source>
        <dbReference type="Google" id="ProtNLM"/>
    </source>
</evidence>
<dbReference type="OrthoDB" id="2733915at2"/>
<dbReference type="Proteomes" id="UP000265692">
    <property type="component" value="Unassembled WGS sequence"/>
</dbReference>
<dbReference type="EMBL" id="QWEI01000012">
    <property type="protein sequence ID" value="RHW32751.1"/>
    <property type="molecule type" value="Genomic_DNA"/>
</dbReference>
<sequence length="229" mass="26120">MTVSMGFFRKIEQWLIDEQSGEILFLPFQADGNAYKSKVLLVGSQPEPLIQIGNADIQFLADALVDRHLFQDVFQEEISEASREYRGALNFASWMKENLKQQVVFSSLNCLNVEDELLKQLKKSKDPLYLRGFEIFKEVIDELEPELLIIQGAPTFKQFIERFKEHLADYAEEDLLQSVQVLEQKGSIGQLKLNNGKKAQILVCRSMGAFGKTGKSFGEFKSILEGIFQ</sequence>
<evidence type="ECO:0000313" key="1">
    <source>
        <dbReference type="EMBL" id="RHW32751.1"/>
    </source>
</evidence>
<dbReference type="RefSeq" id="WP_118877492.1">
    <property type="nucleotide sequence ID" value="NZ_QWEI01000012.1"/>
</dbReference>
<comment type="caution">
    <text evidence="1">The sequence shown here is derived from an EMBL/GenBank/DDBJ whole genome shotgun (WGS) entry which is preliminary data.</text>
</comment>
<reference evidence="1 2" key="1">
    <citation type="submission" date="2018-08" db="EMBL/GenBank/DDBJ databases">
        <title>Lysinibacillus sp. YLB-03 draft genome sequence.</title>
        <authorList>
            <person name="Yu L."/>
        </authorList>
    </citation>
    <scope>NUCLEOTIDE SEQUENCE [LARGE SCALE GENOMIC DNA]</scope>
    <source>
        <strain evidence="1 2">YLB-03</strain>
    </source>
</reference>
<organism evidence="1 2">
    <name type="scientific">Ureibacillus yapensis</name>
    <dbReference type="NCBI Taxonomy" id="2304605"/>
    <lineage>
        <taxon>Bacteria</taxon>
        <taxon>Bacillati</taxon>
        <taxon>Bacillota</taxon>
        <taxon>Bacilli</taxon>
        <taxon>Bacillales</taxon>
        <taxon>Caryophanaceae</taxon>
        <taxon>Ureibacillus</taxon>
    </lineage>
</organism>
<proteinExistence type="predicted"/>
<gene>
    <name evidence="1" type="ORF">D1B33_16420</name>
</gene>
<protein>
    <recommendedName>
        <fullName evidence="3">Uracil-DNA glycosylase-like domain-containing protein</fullName>
    </recommendedName>
</protein>
<accession>A0A396SIJ9</accession>
<evidence type="ECO:0000313" key="2">
    <source>
        <dbReference type="Proteomes" id="UP000265692"/>
    </source>
</evidence>
<keyword evidence="2" id="KW-1185">Reference proteome</keyword>
<dbReference type="AlphaFoldDB" id="A0A396SIJ9"/>